<evidence type="ECO:0000259" key="9">
    <source>
        <dbReference type="PROSITE" id="PS51910"/>
    </source>
</evidence>
<reference evidence="10 11" key="1">
    <citation type="submission" date="2021-01" db="EMBL/GenBank/DDBJ databases">
        <title>Whole genome shotgun sequence of Catellatospora chokoriensis NBRC 107358.</title>
        <authorList>
            <person name="Komaki H."/>
            <person name="Tamura T."/>
        </authorList>
    </citation>
    <scope>NUCLEOTIDE SEQUENCE [LARGE SCALE GENOMIC DNA]</scope>
    <source>
        <strain evidence="10 11">NBRC 107358</strain>
    </source>
</reference>
<evidence type="ECO:0000256" key="6">
    <source>
        <dbReference type="RuleBase" id="RU000489"/>
    </source>
</evidence>
<evidence type="ECO:0000313" key="11">
    <source>
        <dbReference type="Proteomes" id="UP000619293"/>
    </source>
</evidence>
<dbReference type="PROSITE" id="PS01095">
    <property type="entry name" value="GH18_1"/>
    <property type="match status" value="1"/>
</dbReference>
<evidence type="ECO:0000256" key="2">
    <source>
        <dbReference type="ARBA" id="ARBA00012729"/>
    </source>
</evidence>
<dbReference type="RefSeq" id="WP_191840914.1">
    <property type="nucleotide sequence ID" value="NZ_BAAALB010000013.1"/>
</dbReference>
<evidence type="ECO:0000256" key="8">
    <source>
        <dbReference type="SAM" id="SignalP"/>
    </source>
</evidence>
<dbReference type="GO" id="GO:0008843">
    <property type="term" value="F:endochitinase activity"/>
    <property type="evidence" value="ECO:0007669"/>
    <property type="project" value="UniProtKB-EC"/>
</dbReference>
<dbReference type="EMBL" id="BONG01000020">
    <property type="protein sequence ID" value="GIF90089.1"/>
    <property type="molecule type" value="Genomic_DNA"/>
</dbReference>
<accession>A0A8J3JX62</accession>
<dbReference type="GO" id="GO:0006032">
    <property type="term" value="P:chitin catabolic process"/>
    <property type="evidence" value="ECO:0007669"/>
    <property type="project" value="UniProtKB-KW"/>
</dbReference>
<dbReference type="AlphaFoldDB" id="A0A8J3JX62"/>
<dbReference type="CDD" id="cd06548">
    <property type="entry name" value="GH18_chitinase"/>
    <property type="match status" value="1"/>
</dbReference>
<dbReference type="InterPro" id="IPR029070">
    <property type="entry name" value="Chitinase_insertion_sf"/>
</dbReference>
<comment type="similarity">
    <text evidence="7">Belongs to the glycosyl hydrolase 18 family.</text>
</comment>
<dbReference type="InterPro" id="IPR050314">
    <property type="entry name" value="Glycosyl_Hydrlase_18"/>
</dbReference>
<gene>
    <name evidence="10" type="ORF">Cch02nite_35330</name>
</gene>
<protein>
    <recommendedName>
        <fullName evidence="2">chitinase</fullName>
        <ecNumber evidence="2">3.2.1.14</ecNumber>
    </recommendedName>
</protein>
<dbReference type="PANTHER" id="PTHR11177">
    <property type="entry name" value="CHITINASE"/>
    <property type="match status" value="1"/>
</dbReference>
<dbReference type="InterPro" id="IPR017853">
    <property type="entry name" value="GH"/>
</dbReference>
<evidence type="ECO:0000256" key="3">
    <source>
        <dbReference type="ARBA" id="ARBA00022801"/>
    </source>
</evidence>
<keyword evidence="8" id="KW-0732">Signal</keyword>
<dbReference type="InterPro" id="IPR001579">
    <property type="entry name" value="Glyco_hydro_18_chit_AS"/>
</dbReference>
<dbReference type="InterPro" id="IPR011583">
    <property type="entry name" value="Chitinase_II/V-like_cat"/>
</dbReference>
<evidence type="ECO:0000313" key="10">
    <source>
        <dbReference type="EMBL" id="GIF90089.1"/>
    </source>
</evidence>
<keyword evidence="3 6" id="KW-0378">Hydrolase</keyword>
<organism evidence="10 11">
    <name type="scientific">Catellatospora chokoriensis</name>
    <dbReference type="NCBI Taxonomy" id="310353"/>
    <lineage>
        <taxon>Bacteria</taxon>
        <taxon>Bacillati</taxon>
        <taxon>Actinomycetota</taxon>
        <taxon>Actinomycetes</taxon>
        <taxon>Micromonosporales</taxon>
        <taxon>Micromonosporaceae</taxon>
        <taxon>Catellatospora</taxon>
    </lineage>
</organism>
<keyword evidence="4" id="KW-0119">Carbohydrate metabolism</keyword>
<keyword evidence="11" id="KW-1185">Reference proteome</keyword>
<keyword evidence="4" id="KW-0624">Polysaccharide degradation</keyword>
<dbReference type="Gene3D" id="3.10.50.10">
    <property type="match status" value="1"/>
</dbReference>
<feature type="signal peptide" evidence="8">
    <location>
        <begin position="1"/>
        <end position="25"/>
    </location>
</feature>
<name>A0A8J3JX62_9ACTN</name>
<dbReference type="PANTHER" id="PTHR11177:SF317">
    <property type="entry name" value="CHITINASE 12-RELATED"/>
    <property type="match status" value="1"/>
</dbReference>
<dbReference type="GO" id="GO:0008061">
    <property type="term" value="F:chitin binding"/>
    <property type="evidence" value="ECO:0007669"/>
    <property type="project" value="InterPro"/>
</dbReference>
<dbReference type="PROSITE" id="PS51910">
    <property type="entry name" value="GH18_2"/>
    <property type="match status" value="1"/>
</dbReference>
<evidence type="ECO:0000256" key="5">
    <source>
        <dbReference type="ARBA" id="ARBA00023295"/>
    </source>
</evidence>
<dbReference type="SMART" id="SM00636">
    <property type="entry name" value="Glyco_18"/>
    <property type="match status" value="1"/>
</dbReference>
<comment type="catalytic activity">
    <reaction evidence="1">
        <text>Random endo-hydrolysis of N-acetyl-beta-D-glucosaminide (1-&gt;4)-beta-linkages in chitin and chitodextrins.</text>
        <dbReference type="EC" id="3.2.1.14"/>
    </reaction>
</comment>
<feature type="domain" description="GH18" evidence="9">
    <location>
        <begin position="41"/>
        <end position="440"/>
    </location>
</feature>
<feature type="chain" id="PRO_5035231781" description="chitinase" evidence="8">
    <location>
        <begin position="26"/>
        <end position="440"/>
    </location>
</feature>
<keyword evidence="5 6" id="KW-0326">Glycosidase</keyword>
<proteinExistence type="inferred from homology"/>
<sequence>MRTRLALVALLLGSTAVVAPTAVQAAPAPVTAGAAAAAAGYVKVGYFVQWGIYRRNFLVKNLHTAGMAAKLTHINYAFANVGPDGRCFEANEAGVGDAWADYQKRFKSGESVDGVGDVVSQPLAGNFHQLRKLKAMYPHLKIQLSIGGWTWSKYLSDAALTPASRQAMVASCIDMFIKGNLPFIGTSPHGGVGSAAGVFDGFDLDWEWPASEGDTGNVVRPEDKHNYTLLAAEFRSQLDAYGAQVGRTYSLSAFLPADPAKINAGIETAQLFSYLDFATVQGYDLVGAWDPVTGHQANLYSTASSPFSVDLAVDTYRAQGAPAGKIVIGIPYYGRGWAGAGSANSGLYQPATGPARGTYEDGVEDYKKVIAKQGTVFHDPVAGASWKYGGGAFWSYDTPQVIAQKAAYVKANGLGGTMAWSLDGDTPTGELTTAIHNGLS</sequence>
<keyword evidence="4" id="KW-0146">Chitin degradation</keyword>
<dbReference type="Pfam" id="PF00704">
    <property type="entry name" value="Glyco_hydro_18"/>
    <property type="match status" value="1"/>
</dbReference>
<dbReference type="SUPFAM" id="SSF51445">
    <property type="entry name" value="(Trans)glycosidases"/>
    <property type="match status" value="1"/>
</dbReference>
<dbReference type="Proteomes" id="UP000619293">
    <property type="component" value="Unassembled WGS sequence"/>
</dbReference>
<dbReference type="GO" id="GO:0005975">
    <property type="term" value="P:carbohydrate metabolic process"/>
    <property type="evidence" value="ECO:0007669"/>
    <property type="project" value="InterPro"/>
</dbReference>
<comment type="caution">
    <text evidence="10">The sequence shown here is derived from an EMBL/GenBank/DDBJ whole genome shotgun (WGS) entry which is preliminary data.</text>
</comment>
<evidence type="ECO:0000256" key="1">
    <source>
        <dbReference type="ARBA" id="ARBA00000822"/>
    </source>
</evidence>
<evidence type="ECO:0000256" key="7">
    <source>
        <dbReference type="RuleBase" id="RU004453"/>
    </source>
</evidence>
<dbReference type="Gene3D" id="3.20.20.80">
    <property type="entry name" value="Glycosidases"/>
    <property type="match status" value="1"/>
</dbReference>
<dbReference type="EC" id="3.2.1.14" evidence="2"/>
<dbReference type="SUPFAM" id="SSF54556">
    <property type="entry name" value="Chitinase insertion domain"/>
    <property type="match status" value="1"/>
</dbReference>
<dbReference type="InterPro" id="IPR001223">
    <property type="entry name" value="Glyco_hydro18_cat"/>
</dbReference>
<evidence type="ECO:0000256" key="4">
    <source>
        <dbReference type="ARBA" id="ARBA00023024"/>
    </source>
</evidence>